<dbReference type="AlphaFoldDB" id="A0A5C3QI36"/>
<keyword evidence="4" id="KW-1185">Reference proteome</keyword>
<keyword evidence="1" id="KW-0472">Membrane</keyword>
<dbReference type="Proteomes" id="UP000305067">
    <property type="component" value="Unassembled WGS sequence"/>
</dbReference>
<feature type="non-terminal residue" evidence="3">
    <location>
        <position position="214"/>
    </location>
</feature>
<evidence type="ECO:0000256" key="1">
    <source>
        <dbReference type="SAM" id="Phobius"/>
    </source>
</evidence>
<evidence type="ECO:0000313" key="4">
    <source>
        <dbReference type="Proteomes" id="UP000305067"/>
    </source>
</evidence>
<dbReference type="InterPro" id="IPR045338">
    <property type="entry name" value="DUF6535"/>
</dbReference>
<reference evidence="3 4" key="1">
    <citation type="journal article" date="2019" name="Nat. Ecol. Evol.">
        <title>Megaphylogeny resolves global patterns of mushroom evolution.</title>
        <authorList>
            <person name="Varga T."/>
            <person name="Krizsan K."/>
            <person name="Foldi C."/>
            <person name="Dima B."/>
            <person name="Sanchez-Garcia M."/>
            <person name="Sanchez-Ramirez S."/>
            <person name="Szollosi G.J."/>
            <person name="Szarkandi J.G."/>
            <person name="Papp V."/>
            <person name="Albert L."/>
            <person name="Andreopoulos W."/>
            <person name="Angelini C."/>
            <person name="Antonin V."/>
            <person name="Barry K.W."/>
            <person name="Bougher N.L."/>
            <person name="Buchanan P."/>
            <person name="Buyck B."/>
            <person name="Bense V."/>
            <person name="Catcheside P."/>
            <person name="Chovatia M."/>
            <person name="Cooper J."/>
            <person name="Damon W."/>
            <person name="Desjardin D."/>
            <person name="Finy P."/>
            <person name="Geml J."/>
            <person name="Haridas S."/>
            <person name="Hughes K."/>
            <person name="Justo A."/>
            <person name="Karasinski D."/>
            <person name="Kautmanova I."/>
            <person name="Kiss B."/>
            <person name="Kocsube S."/>
            <person name="Kotiranta H."/>
            <person name="LaButti K.M."/>
            <person name="Lechner B.E."/>
            <person name="Liimatainen K."/>
            <person name="Lipzen A."/>
            <person name="Lukacs Z."/>
            <person name="Mihaltcheva S."/>
            <person name="Morgado L.N."/>
            <person name="Niskanen T."/>
            <person name="Noordeloos M.E."/>
            <person name="Ohm R.A."/>
            <person name="Ortiz-Santana B."/>
            <person name="Ovrebo C."/>
            <person name="Racz N."/>
            <person name="Riley R."/>
            <person name="Savchenko A."/>
            <person name="Shiryaev A."/>
            <person name="Soop K."/>
            <person name="Spirin V."/>
            <person name="Szebenyi C."/>
            <person name="Tomsovsky M."/>
            <person name="Tulloss R.E."/>
            <person name="Uehling J."/>
            <person name="Grigoriev I.V."/>
            <person name="Vagvolgyi C."/>
            <person name="Papp T."/>
            <person name="Martin F.M."/>
            <person name="Miettinen O."/>
            <person name="Hibbett D.S."/>
            <person name="Nagy L.G."/>
        </authorList>
    </citation>
    <scope>NUCLEOTIDE SEQUENCE [LARGE SCALE GENOMIC DNA]</scope>
    <source>
        <strain evidence="3 4">CBS 309.79</strain>
    </source>
</reference>
<evidence type="ECO:0000313" key="3">
    <source>
        <dbReference type="EMBL" id="TFL00141.1"/>
    </source>
</evidence>
<feature type="transmembrane region" description="Helical" evidence="1">
    <location>
        <begin position="56"/>
        <end position="76"/>
    </location>
</feature>
<protein>
    <recommendedName>
        <fullName evidence="2">DUF6535 domain-containing protein</fullName>
    </recommendedName>
</protein>
<dbReference type="Pfam" id="PF20153">
    <property type="entry name" value="DUF6535"/>
    <property type="match status" value="1"/>
</dbReference>
<name>A0A5C3QI36_9AGAR</name>
<keyword evidence="1" id="KW-0812">Transmembrane</keyword>
<feature type="domain" description="DUF6535" evidence="2">
    <location>
        <begin position="32"/>
        <end position="212"/>
    </location>
</feature>
<dbReference type="EMBL" id="ML178830">
    <property type="protein sequence ID" value="TFL00141.1"/>
    <property type="molecule type" value="Genomic_DNA"/>
</dbReference>
<dbReference type="OrthoDB" id="3219854at2759"/>
<accession>A0A5C3QI36</accession>
<evidence type="ECO:0000259" key="2">
    <source>
        <dbReference type="Pfam" id="PF20153"/>
    </source>
</evidence>
<sequence length="214" mass="23810">MLVLLAVNPSDYEQKYPEDPYGKEFEPEARVWKVYMDEAEVFDMELTEGWKDTVDVLLVFAGLFSAIVATLIGVSVQALQPDYLQVTVAILAELVAIQREMASGNSAAGVTPSSLSVDTLPAPTTGERWVNGLWFTSLAFALCTALIATIVKQWIQKYRAFTFGSTMDQVLHRQFRYMGLNSWRVPLVVDTLPSLIHISLFLFLAGLALFLVPL</sequence>
<proteinExistence type="predicted"/>
<gene>
    <name evidence="3" type="ORF">BDV98DRAFT_509611</name>
</gene>
<feature type="transmembrane region" description="Helical" evidence="1">
    <location>
        <begin position="133"/>
        <end position="151"/>
    </location>
</feature>
<organism evidence="3 4">
    <name type="scientific">Pterulicium gracile</name>
    <dbReference type="NCBI Taxonomy" id="1884261"/>
    <lineage>
        <taxon>Eukaryota</taxon>
        <taxon>Fungi</taxon>
        <taxon>Dikarya</taxon>
        <taxon>Basidiomycota</taxon>
        <taxon>Agaricomycotina</taxon>
        <taxon>Agaricomycetes</taxon>
        <taxon>Agaricomycetidae</taxon>
        <taxon>Agaricales</taxon>
        <taxon>Pleurotineae</taxon>
        <taxon>Pterulaceae</taxon>
        <taxon>Pterulicium</taxon>
    </lineage>
</organism>
<keyword evidence="1" id="KW-1133">Transmembrane helix</keyword>
<feature type="transmembrane region" description="Helical" evidence="1">
    <location>
        <begin position="187"/>
        <end position="212"/>
    </location>
</feature>